<keyword evidence="4" id="KW-1185">Reference proteome</keyword>
<dbReference type="EMBL" id="JARAOO010000007">
    <property type="protein sequence ID" value="KAJ7963136.1"/>
    <property type="molecule type" value="Genomic_DNA"/>
</dbReference>
<proteinExistence type="predicted"/>
<organism evidence="3 4">
    <name type="scientific">Quillaja saponaria</name>
    <name type="common">Soap bark tree</name>
    <dbReference type="NCBI Taxonomy" id="32244"/>
    <lineage>
        <taxon>Eukaryota</taxon>
        <taxon>Viridiplantae</taxon>
        <taxon>Streptophyta</taxon>
        <taxon>Embryophyta</taxon>
        <taxon>Tracheophyta</taxon>
        <taxon>Spermatophyta</taxon>
        <taxon>Magnoliopsida</taxon>
        <taxon>eudicotyledons</taxon>
        <taxon>Gunneridae</taxon>
        <taxon>Pentapetalae</taxon>
        <taxon>rosids</taxon>
        <taxon>fabids</taxon>
        <taxon>Fabales</taxon>
        <taxon>Quillajaceae</taxon>
        <taxon>Quillaja</taxon>
    </lineage>
</organism>
<name>A0AAD7LTK1_QUISA</name>
<dbReference type="PANTHER" id="PTHR31639:SF42">
    <property type="entry name" value="OS02G0160200 PROTEIN"/>
    <property type="match status" value="1"/>
</dbReference>
<dbReference type="InterPro" id="IPR032675">
    <property type="entry name" value="LRR_dom_sf"/>
</dbReference>
<accession>A0AAD7LTK1</accession>
<dbReference type="InterPro" id="IPR036047">
    <property type="entry name" value="F-box-like_dom_sf"/>
</dbReference>
<dbReference type="SUPFAM" id="SSF81383">
    <property type="entry name" value="F-box domain"/>
    <property type="match status" value="1"/>
</dbReference>
<evidence type="ECO:0000259" key="2">
    <source>
        <dbReference type="Pfam" id="PF24758"/>
    </source>
</evidence>
<dbReference type="Proteomes" id="UP001163823">
    <property type="component" value="Chromosome 7"/>
</dbReference>
<evidence type="ECO:0000313" key="3">
    <source>
        <dbReference type="EMBL" id="KAJ7963136.1"/>
    </source>
</evidence>
<feature type="domain" description="F-box/LRR-repeat protein 15/At3g58940/PEG3-like LRR" evidence="2">
    <location>
        <begin position="113"/>
        <end position="213"/>
    </location>
</feature>
<protein>
    <submittedName>
        <fullName evidence="3">FBD-associated F-box protein</fullName>
    </submittedName>
</protein>
<dbReference type="AlphaFoldDB" id="A0AAD7LTK1"/>
<comment type="caution">
    <text evidence="3">The sequence shown here is derived from an EMBL/GenBank/DDBJ whole genome shotgun (WGS) entry which is preliminary data.</text>
</comment>
<dbReference type="InterPro" id="IPR001810">
    <property type="entry name" value="F-box_dom"/>
</dbReference>
<dbReference type="InterPro" id="IPR055411">
    <property type="entry name" value="LRR_FXL15/At3g58940/PEG3-like"/>
</dbReference>
<reference evidence="3" key="1">
    <citation type="journal article" date="2023" name="Science">
        <title>Elucidation of the pathway for biosynthesis of saponin adjuvants from the soapbark tree.</title>
        <authorList>
            <person name="Reed J."/>
            <person name="Orme A."/>
            <person name="El-Demerdash A."/>
            <person name="Owen C."/>
            <person name="Martin L.B.B."/>
            <person name="Misra R.C."/>
            <person name="Kikuchi S."/>
            <person name="Rejzek M."/>
            <person name="Martin A.C."/>
            <person name="Harkess A."/>
            <person name="Leebens-Mack J."/>
            <person name="Louveau T."/>
            <person name="Stephenson M.J."/>
            <person name="Osbourn A."/>
        </authorList>
    </citation>
    <scope>NUCLEOTIDE SEQUENCE</scope>
    <source>
        <strain evidence="3">S10</strain>
    </source>
</reference>
<dbReference type="PANTHER" id="PTHR31639">
    <property type="entry name" value="F-BOX PROTEIN-LIKE"/>
    <property type="match status" value="1"/>
</dbReference>
<sequence>MEGTVNQRDPTSELSAYLIHEILNLLPTRDAARTSVLSKAWKTAWDSFPYLDFDQENFPDYNGFSLPDDIDSNNFIEFIDSTMEKLQNRDLKIFKFRLFIDLKDVKKASPFFDQWMSFVSMSTITELDFQLHYPLVQSYFLPKSIYGVMSITVLKLRGVKLQPCGCEEIKFSNLKVLCLDSVYLEDQTLLNLISSCPLINELRIDKCCGLTNVKNDIHMPSLLTFDLADQDGYLIWEFKTKKCENWEFKTKKCENVKM</sequence>
<dbReference type="Pfam" id="PF24758">
    <property type="entry name" value="LRR_At5g56370"/>
    <property type="match status" value="1"/>
</dbReference>
<dbReference type="KEGG" id="qsa:O6P43_018269"/>
<dbReference type="Pfam" id="PF00646">
    <property type="entry name" value="F-box"/>
    <property type="match status" value="1"/>
</dbReference>
<dbReference type="SUPFAM" id="SSF52047">
    <property type="entry name" value="RNI-like"/>
    <property type="match status" value="1"/>
</dbReference>
<dbReference type="Gene3D" id="3.80.10.10">
    <property type="entry name" value="Ribonuclease Inhibitor"/>
    <property type="match status" value="1"/>
</dbReference>
<evidence type="ECO:0000259" key="1">
    <source>
        <dbReference type="Pfam" id="PF00646"/>
    </source>
</evidence>
<evidence type="ECO:0000313" key="4">
    <source>
        <dbReference type="Proteomes" id="UP001163823"/>
    </source>
</evidence>
<gene>
    <name evidence="3" type="ORF">O6P43_018269</name>
</gene>
<feature type="domain" description="F-box" evidence="1">
    <location>
        <begin position="14"/>
        <end position="49"/>
    </location>
</feature>